<dbReference type="EMBL" id="JBHMAF010000017">
    <property type="protein sequence ID" value="MFB9757839.1"/>
    <property type="molecule type" value="Genomic_DNA"/>
</dbReference>
<protein>
    <submittedName>
        <fullName evidence="6">Holin family protein</fullName>
    </submittedName>
</protein>
<keyword evidence="3" id="KW-1133">Transmembrane helix</keyword>
<evidence type="ECO:0000256" key="2">
    <source>
        <dbReference type="ARBA" id="ARBA00022692"/>
    </source>
</evidence>
<dbReference type="RefSeq" id="WP_379948089.1">
    <property type="nucleotide sequence ID" value="NZ_JBHMAF010000017.1"/>
</dbReference>
<keyword evidence="7" id="KW-1185">Reference proteome</keyword>
<dbReference type="InterPro" id="IPR006480">
    <property type="entry name" value="Phage_holin_4_1"/>
</dbReference>
<evidence type="ECO:0000256" key="3">
    <source>
        <dbReference type="ARBA" id="ARBA00022989"/>
    </source>
</evidence>
<keyword evidence="2" id="KW-0812">Transmembrane</keyword>
<evidence type="ECO:0000313" key="7">
    <source>
        <dbReference type="Proteomes" id="UP001589609"/>
    </source>
</evidence>
<keyword evidence="4" id="KW-0472">Membrane</keyword>
<organism evidence="6 7">
    <name type="scientific">Ectobacillus funiculus</name>
    <dbReference type="NCBI Taxonomy" id="137993"/>
    <lineage>
        <taxon>Bacteria</taxon>
        <taxon>Bacillati</taxon>
        <taxon>Bacillota</taxon>
        <taxon>Bacilli</taxon>
        <taxon>Bacillales</taxon>
        <taxon>Bacillaceae</taxon>
        <taxon>Ectobacillus</taxon>
    </lineage>
</organism>
<evidence type="ECO:0000313" key="6">
    <source>
        <dbReference type="EMBL" id="MFB9757839.1"/>
    </source>
</evidence>
<dbReference type="Proteomes" id="UP001589609">
    <property type="component" value="Unassembled WGS sequence"/>
</dbReference>
<sequence>MYLQGINLAPVAAWLGEAGLWLFGAWDESLKVLCVLVIIDYFTGFAKGVVLGKVSRRIGWRGIFKKALLFIAIIVSHLFDKILFEGASVLIANDTPFGIFNESGMIRNITIWFYAANEALSIIENLQQSGVKIPKFIERILRDLEERLNDKGEERDN</sequence>
<comment type="caution">
    <text evidence="6">The sequence shown here is derived from an EMBL/GenBank/DDBJ whole genome shotgun (WGS) entry which is preliminary data.</text>
</comment>
<evidence type="ECO:0000256" key="1">
    <source>
        <dbReference type="ARBA" id="ARBA00004141"/>
    </source>
</evidence>
<accession>A0ABV5WB72</accession>
<evidence type="ECO:0000256" key="4">
    <source>
        <dbReference type="ARBA" id="ARBA00023136"/>
    </source>
</evidence>
<gene>
    <name evidence="6" type="ORF">ACFFMS_04680</name>
</gene>
<dbReference type="Pfam" id="PF05105">
    <property type="entry name" value="Phage_holin_4_1"/>
    <property type="match status" value="1"/>
</dbReference>
<evidence type="ECO:0000256" key="5">
    <source>
        <dbReference type="ARBA" id="ARBA00023600"/>
    </source>
</evidence>
<name>A0ABV5WB72_9BACI</name>
<dbReference type="NCBIfam" id="TIGR01593">
    <property type="entry name" value="holin_tox_secr"/>
    <property type="match status" value="1"/>
</dbReference>
<proteinExistence type="inferred from homology"/>
<comment type="similarity">
    <text evidence="5">Belongs to the bacteriophage holin family. Cp-1 holin subfamily.</text>
</comment>
<reference evidence="6 7" key="1">
    <citation type="submission" date="2024-09" db="EMBL/GenBank/DDBJ databases">
        <authorList>
            <person name="Sun Q."/>
            <person name="Mori K."/>
        </authorList>
    </citation>
    <scope>NUCLEOTIDE SEQUENCE [LARGE SCALE GENOMIC DNA]</scope>
    <source>
        <strain evidence="6 7">JCM 11201</strain>
    </source>
</reference>
<comment type="subcellular location">
    <subcellularLocation>
        <location evidence="1">Membrane</location>
        <topology evidence="1">Multi-pass membrane protein</topology>
    </subcellularLocation>
</comment>